<dbReference type="OrthoDB" id="9784165at2"/>
<dbReference type="GO" id="GO:0009055">
    <property type="term" value="F:electron transfer activity"/>
    <property type="evidence" value="ECO:0007669"/>
    <property type="project" value="InterPro"/>
</dbReference>
<feature type="domain" description="FMN-binding" evidence="7">
    <location>
        <begin position="106"/>
        <end position="198"/>
    </location>
</feature>
<keyword evidence="9" id="KW-1185">Reference proteome</keyword>
<protein>
    <recommendedName>
        <fullName evidence="6">Ion-translocating oxidoreductase complex subunit G</fullName>
        <ecNumber evidence="6">7.-.-.-</ecNumber>
    </recommendedName>
    <alternativeName>
        <fullName evidence="6">Rnf electron transport complex subunit G</fullName>
    </alternativeName>
</protein>
<dbReference type="PANTHER" id="PTHR36118">
    <property type="entry name" value="ION-TRANSLOCATING OXIDOREDUCTASE COMPLEX SUBUNIT G"/>
    <property type="match status" value="1"/>
</dbReference>
<dbReference type="Proteomes" id="UP000295304">
    <property type="component" value="Unassembled WGS sequence"/>
</dbReference>
<keyword evidence="5 6" id="KW-0249">Electron transport</keyword>
<comment type="function">
    <text evidence="6">Part of a membrane-bound complex that couples electron transfer with translocation of ions across the membrane.</text>
</comment>
<keyword evidence="2 6" id="KW-0597">Phosphoprotein</keyword>
<dbReference type="Pfam" id="PF04205">
    <property type="entry name" value="FMN_bind"/>
    <property type="match status" value="1"/>
</dbReference>
<evidence type="ECO:0000256" key="6">
    <source>
        <dbReference type="HAMAP-Rule" id="MF_00479"/>
    </source>
</evidence>
<comment type="similarity">
    <text evidence="6">Belongs to the RnfG family.</text>
</comment>
<reference evidence="8 9" key="1">
    <citation type="submission" date="2019-03" db="EMBL/GenBank/DDBJ databases">
        <title>Genomic Encyclopedia of Type Strains, Phase IV (KMG-IV): sequencing the most valuable type-strain genomes for metagenomic binning, comparative biology and taxonomic classification.</title>
        <authorList>
            <person name="Goeker M."/>
        </authorList>
    </citation>
    <scope>NUCLEOTIDE SEQUENCE [LARGE SCALE GENOMIC DNA]</scope>
    <source>
        <strain evidence="8 9">DSM 101688</strain>
    </source>
</reference>
<dbReference type="PIRSF" id="PIRSF006091">
    <property type="entry name" value="E_trnsport_RnfG"/>
    <property type="match status" value="1"/>
</dbReference>
<organism evidence="8 9">
    <name type="scientific">Varunaivibrio sulfuroxidans</name>
    <dbReference type="NCBI Taxonomy" id="1773489"/>
    <lineage>
        <taxon>Bacteria</taxon>
        <taxon>Pseudomonadati</taxon>
        <taxon>Pseudomonadota</taxon>
        <taxon>Alphaproteobacteria</taxon>
        <taxon>Rhodospirillales</taxon>
        <taxon>Magnetovibrionaceae</taxon>
        <taxon>Varunaivibrio</taxon>
    </lineage>
</organism>
<dbReference type="GO" id="GO:0022900">
    <property type="term" value="P:electron transport chain"/>
    <property type="evidence" value="ECO:0007669"/>
    <property type="project" value="UniProtKB-UniRule"/>
</dbReference>
<keyword evidence="1 6" id="KW-0813">Transport</keyword>
<keyword evidence="6" id="KW-1278">Translocase</keyword>
<evidence type="ECO:0000256" key="1">
    <source>
        <dbReference type="ARBA" id="ARBA00022448"/>
    </source>
</evidence>
<evidence type="ECO:0000256" key="3">
    <source>
        <dbReference type="ARBA" id="ARBA00022630"/>
    </source>
</evidence>
<comment type="subunit">
    <text evidence="6">The complex is composed of six subunits: RnfA, RnfB, RnfC, RnfD, RnfE and RnfG.</text>
</comment>
<keyword evidence="6" id="KW-0812">Transmembrane</keyword>
<evidence type="ECO:0000313" key="9">
    <source>
        <dbReference type="Proteomes" id="UP000295304"/>
    </source>
</evidence>
<comment type="caution">
    <text evidence="8">The sequence shown here is derived from an EMBL/GenBank/DDBJ whole genome shotgun (WGS) entry which is preliminary data.</text>
</comment>
<dbReference type="EC" id="7.-.-.-" evidence="6"/>
<evidence type="ECO:0000256" key="5">
    <source>
        <dbReference type="ARBA" id="ARBA00022982"/>
    </source>
</evidence>
<evidence type="ECO:0000313" key="8">
    <source>
        <dbReference type="EMBL" id="TCS61726.1"/>
    </source>
</evidence>
<dbReference type="InterPro" id="IPR010209">
    <property type="entry name" value="Ion_transpt_RnfG/RsxG"/>
</dbReference>
<keyword evidence="6" id="KW-0472">Membrane</keyword>
<dbReference type="InterPro" id="IPR007329">
    <property type="entry name" value="FMN-bd"/>
</dbReference>
<accession>A0A4R3J9N8</accession>
<dbReference type="EMBL" id="SLZW01000007">
    <property type="protein sequence ID" value="TCS61726.1"/>
    <property type="molecule type" value="Genomic_DNA"/>
</dbReference>
<dbReference type="SMART" id="SM00900">
    <property type="entry name" value="FMN_bind"/>
    <property type="match status" value="1"/>
</dbReference>
<dbReference type="NCBIfam" id="NF002519">
    <property type="entry name" value="PRK01908.1"/>
    <property type="match status" value="1"/>
</dbReference>
<feature type="modified residue" description="FMN phosphoryl threonine" evidence="6">
    <location>
        <position position="181"/>
    </location>
</feature>
<keyword evidence="6" id="KW-0997">Cell inner membrane</keyword>
<dbReference type="PANTHER" id="PTHR36118:SF1">
    <property type="entry name" value="ION-TRANSLOCATING OXIDOREDUCTASE COMPLEX SUBUNIT G"/>
    <property type="match status" value="1"/>
</dbReference>
<sequence length="220" mass="23353">MNADNDKKQPRKKGFYIHALLLGGFALVASGLLAAADRFSAPAIAQRQTEDLQRSLGQVLPPRGHDNDPAEDTIMLPGPDGKPLTVYQAKRDGRVVAVAFRISGEGYGGPIKLVMGIDKSGRILGVRVLAHNETPGLGDNIETSKSSWILGFSGLSFVKLPKEKWKVKKDGGAFDQFSGATITPRAVVLTVKNALAFFNAHKAAMLAPAAPTSPPEKGKG</sequence>
<dbReference type="NCBIfam" id="TIGR01947">
    <property type="entry name" value="rnfG"/>
    <property type="match status" value="1"/>
</dbReference>
<keyword evidence="6" id="KW-1133">Transmembrane helix</keyword>
<proteinExistence type="inferred from homology"/>
<dbReference type="GO" id="GO:0010181">
    <property type="term" value="F:FMN binding"/>
    <property type="evidence" value="ECO:0007669"/>
    <property type="project" value="InterPro"/>
</dbReference>
<dbReference type="AlphaFoldDB" id="A0A4R3J9N8"/>
<name>A0A4R3J9N8_9PROT</name>
<evidence type="ECO:0000256" key="4">
    <source>
        <dbReference type="ARBA" id="ARBA00022643"/>
    </source>
</evidence>
<evidence type="ECO:0000256" key="2">
    <source>
        <dbReference type="ARBA" id="ARBA00022553"/>
    </source>
</evidence>
<dbReference type="GO" id="GO:0005886">
    <property type="term" value="C:plasma membrane"/>
    <property type="evidence" value="ECO:0007669"/>
    <property type="project" value="UniProtKB-SubCell"/>
</dbReference>
<keyword evidence="3 6" id="KW-0285">Flavoprotein</keyword>
<keyword evidence="6" id="KW-1003">Cell membrane</keyword>
<evidence type="ECO:0000259" key="7">
    <source>
        <dbReference type="SMART" id="SM00900"/>
    </source>
</evidence>
<comment type="cofactor">
    <cofactor evidence="6">
        <name>FMN</name>
        <dbReference type="ChEBI" id="CHEBI:58210"/>
    </cofactor>
</comment>
<keyword evidence="4 6" id="KW-0288">FMN</keyword>
<dbReference type="RefSeq" id="WP_132939430.1">
    <property type="nucleotide sequence ID" value="NZ_CP119676.1"/>
</dbReference>
<comment type="subcellular location">
    <subcellularLocation>
        <location evidence="6">Cell inner membrane</location>
        <topology evidence="6">Single-pass membrane protein</topology>
    </subcellularLocation>
</comment>
<gene>
    <name evidence="6" type="primary">rnfG</name>
    <name evidence="8" type="ORF">EDD55_107135</name>
</gene>
<dbReference type="HAMAP" id="MF_00479">
    <property type="entry name" value="RsxG_RnfG"/>
    <property type="match status" value="1"/>
</dbReference>